<dbReference type="RefSeq" id="WP_106463309.1">
    <property type="nucleotide sequence ID" value="NZ_PXOQ01000009.1"/>
</dbReference>
<dbReference type="SUPFAM" id="SSF69754">
    <property type="entry name" value="Ribosome binding protein Y (YfiA homologue)"/>
    <property type="match status" value="1"/>
</dbReference>
<dbReference type="InterPro" id="IPR003489">
    <property type="entry name" value="RHF/RaiA"/>
</dbReference>
<accession>A0A2T1N8G8</accession>
<reference evidence="1 2" key="1">
    <citation type="submission" date="2018-03" db="EMBL/GenBank/DDBJ databases">
        <title>Mesoflavibacter sp. HG37 and Mesoflavibacter sp. HG96 sp.nov., two marine bacteria isolated from seawater of Western Pacific Ocean.</title>
        <authorList>
            <person name="Cheng H."/>
            <person name="Wu Y.-H."/>
            <person name="Guo L.-L."/>
            <person name="Xu X.-W."/>
        </authorList>
    </citation>
    <scope>NUCLEOTIDE SEQUENCE [LARGE SCALE GENOMIC DNA]</scope>
    <source>
        <strain evidence="1 2">KCTC 32269</strain>
    </source>
</reference>
<dbReference type="Proteomes" id="UP000238426">
    <property type="component" value="Unassembled WGS sequence"/>
</dbReference>
<gene>
    <name evidence="1" type="primary">raiA</name>
    <name evidence="1" type="ORF">C7H52_07640</name>
</gene>
<name>A0A2T1N8G8_9FLAO</name>
<protein>
    <submittedName>
        <fullName evidence="1">Ribosome-associated translation inhibitor RaiA</fullName>
    </submittedName>
</protein>
<sequence>MDVNFEYNDVKASDELEQFATERLNKLADKYEFIVRAEVYFKIENTPTNETGKISEIKISVPGSNIFADSSKENFKMSFADAIDKVKRQLEKRKDKMQAHH</sequence>
<dbReference type="NCBIfam" id="TIGR00741">
    <property type="entry name" value="yfiA"/>
    <property type="match status" value="1"/>
</dbReference>
<dbReference type="AlphaFoldDB" id="A0A2T1N8G8"/>
<proteinExistence type="predicted"/>
<dbReference type="EMBL" id="PXOQ01000009">
    <property type="protein sequence ID" value="PSG88169.1"/>
    <property type="molecule type" value="Genomic_DNA"/>
</dbReference>
<evidence type="ECO:0000313" key="2">
    <source>
        <dbReference type="Proteomes" id="UP000238426"/>
    </source>
</evidence>
<dbReference type="OrthoDB" id="9808702at2"/>
<comment type="caution">
    <text evidence="1">The sequence shown here is derived from an EMBL/GenBank/DDBJ whole genome shotgun (WGS) entry which is preliminary data.</text>
</comment>
<dbReference type="Gene3D" id="3.30.160.100">
    <property type="entry name" value="Ribosome hibernation promotion factor-like"/>
    <property type="match status" value="1"/>
</dbReference>
<keyword evidence="2" id="KW-1185">Reference proteome</keyword>
<organism evidence="1 2">
    <name type="scientific">Aurantibacter aestuarii</name>
    <dbReference type="NCBI Taxonomy" id="1266046"/>
    <lineage>
        <taxon>Bacteria</taxon>
        <taxon>Pseudomonadati</taxon>
        <taxon>Bacteroidota</taxon>
        <taxon>Flavobacteriia</taxon>
        <taxon>Flavobacteriales</taxon>
        <taxon>Flavobacteriaceae</taxon>
        <taxon>Aurantibacter</taxon>
    </lineage>
</organism>
<dbReference type="InterPro" id="IPR036567">
    <property type="entry name" value="RHF-like"/>
</dbReference>
<dbReference type="Pfam" id="PF02482">
    <property type="entry name" value="Ribosomal_S30AE"/>
    <property type="match status" value="1"/>
</dbReference>
<evidence type="ECO:0000313" key="1">
    <source>
        <dbReference type="EMBL" id="PSG88169.1"/>
    </source>
</evidence>